<proteinExistence type="predicted"/>
<gene>
    <name evidence="1" type="ORF">NPIL_58261</name>
</gene>
<keyword evidence="2" id="KW-1185">Reference proteome</keyword>
<reference evidence="1" key="1">
    <citation type="submission" date="2020-08" db="EMBL/GenBank/DDBJ databases">
        <title>Multicomponent nature underlies the extraordinary mechanical properties of spider dragline silk.</title>
        <authorList>
            <person name="Kono N."/>
            <person name="Nakamura H."/>
            <person name="Mori M."/>
            <person name="Yoshida Y."/>
            <person name="Ohtoshi R."/>
            <person name="Malay A.D."/>
            <person name="Moran D.A.P."/>
            <person name="Tomita M."/>
            <person name="Numata K."/>
            <person name="Arakawa K."/>
        </authorList>
    </citation>
    <scope>NUCLEOTIDE SEQUENCE</scope>
</reference>
<dbReference type="SUPFAM" id="SSF52058">
    <property type="entry name" value="L domain-like"/>
    <property type="match status" value="1"/>
</dbReference>
<comment type="caution">
    <text evidence="1">The sequence shown here is derived from an EMBL/GenBank/DDBJ whole genome shotgun (WGS) entry which is preliminary data.</text>
</comment>
<evidence type="ECO:0000313" key="2">
    <source>
        <dbReference type="Proteomes" id="UP000887013"/>
    </source>
</evidence>
<evidence type="ECO:0000313" key="1">
    <source>
        <dbReference type="EMBL" id="GFT20243.1"/>
    </source>
</evidence>
<dbReference type="AlphaFoldDB" id="A0A8X6TJ42"/>
<sequence length="97" mass="10842">MLGMPLSPLDCPCSASVKDLNRPFYLDLGHIKSLMFYGNGKTHAVCHCFSLASRLRTGHIKSLIFNDTSLCCLPSFCHCFSLSYLRLYWCLCGATVE</sequence>
<organism evidence="1 2">
    <name type="scientific">Nephila pilipes</name>
    <name type="common">Giant wood spider</name>
    <name type="synonym">Nephila maculata</name>
    <dbReference type="NCBI Taxonomy" id="299642"/>
    <lineage>
        <taxon>Eukaryota</taxon>
        <taxon>Metazoa</taxon>
        <taxon>Ecdysozoa</taxon>
        <taxon>Arthropoda</taxon>
        <taxon>Chelicerata</taxon>
        <taxon>Arachnida</taxon>
        <taxon>Araneae</taxon>
        <taxon>Araneomorphae</taxon>
        <taxon>Entelegynae</taxon>
        <taxon>Araneoidea</taxon>
        <taxon>Nephilidae</taxon>
        <taxon>Nephila</taxon>
    </lineage>
</organism>
<name>A0A8X6TJ42_NEPPI</name>
<protein>
    <submittedName>
        <fullName evidence="1">Uncharacterized protein</fullName>
    </submittedName>
</protein>
<dbReference type="Proteomes" id="UP000887013">
    <property type="component" value="Unassembled WGS sequence"/>
</dbReference>
<accession>A0A8X6TJ42</accession>
<dbReference type="EMBL" id="BMAW01059244">
    <property type="protein sequence ID" value="GFT20243.1"/>
    <property type="molecule type" value="Genomic_DNA"/>
</dbReference>